<name>A0A395ITR4_9HELO</name>
<sequence length="270" mass="29779">MNSPSTIPTENPFETIFDEKDDEDSWKDEDISIASPEEQPRPKPSGSIATSRVGNVTRSFSRRDRKYSVSKLTREESKARQLNIKVQNELLNTSWTSTSNGFFTTITTQCFRRLSNTQKTRKCLGSPNETLWKSLQNTTTGSSSEKVEASAPELRQSQALTFSPLAERRGSSRPTKLKLVDDLSPNDRPIVIGISIPSARLAHHTTTPQTSTSIASTMMGNYGYETPTGKGLVTPSIVVTPAAHEISAWSPYSTASNVSRARTLSTHLIR</sequence>
<accession>A0A395ITR4</accession>
<dbReference type="EMBL" id="QKRW01000018">
    <property type="protein sequence ID" value="RAL63521.1"/>
    <property type="molecule type" value="Genomic_DNA"/>
</dbReference>
<feature type="region of interest" description="Disordered" evidence="1">
    <location>
        <begin position="134"/>
        <end position="154"/>
    </location>
</feature>
<evidence type="ECO:0000313" key="3">
    <source>
        <dbReference type="Proteomes" id="UP000249056"/>
    </source>
</evidence>
<comment type="caution">
    <text evidence="2">The sequence shown here is derived from an EMBL/GenBank/DDBJ whole genome shotgun (WGS) entry which is preliminary data.</text>
</comment>
<dbReference type="Proteomes" id="UP000249056">
    <property type="component" value="Unassembled WGS sequence"/>
</dbReference>
<organism evidence="2 3">
    <name type="scientific">Monilinia fructigena</name>
    <dbReference type="NCBI Taxonomy" id="38457"/>
    <lineage>
        <taxon>Eukaryota</taxon>
        <taxon>Fungi</taxon>
        <taxon>Dikarya</taxon>
        <taxon>Ascomycota</taxon>
        <taxon>Pezizomycotina</taxon>
        <taxon>Leotiomycetes</taxon>
        <taxon>Helotiales</taxon>
        <taxon>Sclerotiniaceae</taxon>
        <taxon>Monilinia</taxon>
    </lineage>
</organism>
<dbReference type="OrthoDB" id="10259622at2759"/>
<feature type="compositionally biased region" description="Polar residues" evidence="1">
    <location>
        <begin position="47"/>
        <end position="59"/>
    </location>
</feature>
<protein>
    <submittedName>
        <fullName evidence="2">Uncharacterized protein</fullName>
    </submittedName>
</protein>
<evidence type="ECO:0000256" key="1">
    <source>
        <dbReference type="SAM" id="MobiDB-lite"/>
    </source>
</evidence>
<gene>
    <name evidence="2" type="ORF">DID88_003565</name>
</gene>
<evidence type="ECO:0000313" key="2">
    <source>
        <dbReference type="EMBL" id="RAL63521.1"/>
    </source>
</evidence>
<proteinExistence type="predicted"/>
<keyword evidence="3" id="KW-1185">Reference proteome</keyword>
<reference evidence="2 3" key="1">
    <citation type="submission" date="2018-06" db="EMBL/GenBank/DDBJ databases">
        <title>Genome Sequence of the Brown Rot Fungal Pathogen Monilinia fructigena.</title>
        <authorList>
            <person name="Landi L."/>
            <person name="De Miccolis Angelini R.M."/>
            <person name="Pollastro S."/>
            <person name="Abate D."/>
            <person name="Faretra F."/>
            <person name="Romanazzi G."/>
        </authorList>
    </citation>
    <scope>NUCLEOTIDE SEQUENCE [LARGE SCALE GENOMIC DNA]</scope>
    <source>
        <strain evidence="2 3">Mfrg269</strain>
    </source>
</reference>
<feature type="region of interest" description="Disordered" evidence="1">
    <location>
        <begin position="1"/>
        <end position="74"/>
    </location>
</feature>
<feature type="compositionally biased region" description="Polar residues" evidence="1">
    <location>
        <begin position="134"/>
        <end position="144"/>
    </location>
</feature>
<dbReference type="AlphaFoldDB" id="A0A395ITR4"/>